<dbReference type="Proteomes" id="UP000186079">
    <property type="component" value="Unassembled WGS sequence"/>
</dbReference>
<evidence type="ECO:0000313" key="1">
    <source>
        <dbReference type="EMBL" id="SIR37515.1"/>
    </source>
</evidence>
<name>A0A1N7AEI8_9PSED</name>
<protein>
    <submittedName>
        <fullName evidence="1">Integrating conjugative element protein, PFL_4703 family</fullName>
    </submittedName>
</protein>
<proteinExistence type="predicted"/>
<dbReference type="RefSeq" id="WP_039561001.1">
    <property type="nucleotide sequence ID" value="NZ_FTMC01000021.1"/>
</dbReference>
<dbReference type="NCBIfam" id="TIGR03746">
    <property type="entry name" value="conj_TIGR03746"/>
    <property type="match status" value="1"/>
</dbReference>
<gene>
    <name evidence="1" type="ORF">SAMN05421672_12126</name>
</gene>
<dbReference type="InterPro" id="IPR021548">
    <property type="entry name" value="DUF2895"/>
</dbReference>
<dbReference type="AlphaFoldDB" id="A0A1N7AEI8"/>
<sequence length="213" mass="24419">MSRFRNRVDAQQAHILSLRLALGLLTLLCLGLWFGWQAAPRALTVHVPPDLRAGSTRLWWDIPPENIYAFALYIFGQLNRWPSDGEKDYPAAIQALNAYLTPACQAFLDGDFAYRKSAGELRQRVRGVHEILGRGYSDDPQLRVQQLDHNSWRVNLDLNADEYLAAEPVKRALVRYPLRVVRYDLDPQRNRWGLALDCYQDVPQKLQLPGDPP</sequence>
<reference evidence="1 2" key="1">
    <citation type="submission" date="2017-01" db="EMBL/GenBank/DDBJ databases">
        <authorList>
            <person name="Mah S.A."/>
            <person name="Swanson W.J."/>
            <person name="Moy G.W."/>
            <person name="Vacquier V.D."/>
        </authorList>
    </citation>
    <scope>NUCLEOTIDE SEQUENCE [LARGE SCALE GENOMIC DNA]</scope>
    <source>
        <strain evidence="1 2">ATCC 29606</strain>
    </source>
</reference>
<organism evidence="1 2">
    <name type="scientific">Pseudomonas flexibilis</name>
    <dbReference type="NCBI Taxonomy" id="706570"/>
    <lineage>
        <taxon>Bacteria</taxon>
        <taxon>Pseudomonadati</taxon>
        <taxon>Pseudomonadota</taxon>
        <taxon>Gammaproteobacteria</taxon>
        <taxon>Pseudomonadales</taxon>
        <taxon>Pseudomonadaceae</taxon>
        <taxon>Pseudomonas</taxon>
    </lineage>
</organism>
<accession>A0A1N7AEI8</accession>
<evidence type="ECO:0000313" key="2">
    <source>
        <dbReference type="Proteomes" id="UP000186079"/>
    </source>
</evidence>
<dbReference type="Pfam" id="PF11444">
    <property type="entry name" value="DUF2895"/>
    <property type="match status" value="1"/>
</dbReference>
<dbReference type="EMBL" id="FTMC01000021">
    <property type="protein sequence ID" value="SIR37515.1"/>
    <property type="molecule type" value="Genomic_DNA"/>
</dbReference>